<sequence>MYPVIDSSCAIYLHARAQLFKERIQQLKVKERMLLEDNGQLCEKCGARGKPWQ</sequence>
<dbReference type="AlphaFoldDB" id="A0AAV5HRX7"/>
<accession>A0AAV5HRX7</accession>
<evidence type="ECO:0000313" key="1">
    <source>
        <dbReference type="EMBL" id="GKU89435.1"/>
    </source>
</evidence>
<comment type="caution">
    <text evidence="1">The sequence shown here is derived from an EMBL/GenBank/DDBJ whole genome shotgun (WGS) entry which is preliminary data.</text>
</comment>
<protein>
    <submittedName>
        <fullName evidence="1">Uncharacterized protein</fullName>
    </submittedName>
</protein>
<organism evidence="1 2">
    <name type="scientific">Rubroshorea leprosula</name>
    <dbReference type="NCBI Taxonomy" id="152421"/>
    <lineage>
        <taxon>Eukaryota</taxon>
        <taxon>Viridiplantae</taxon>
        <taxon>Streptophyta</taxon>
        <taxon>Embryophyta</taxon>
        <taxon>Tracheophyta</taxon>
        <taxon>Spermatophyta</taxon>
        <taxon>Magnoliopsida</taxon>
        <taxon>eudicotyledons</taxon>
        <taxon>Gunneridae</taxon>
        <taxon>Pentapetalae</taxon>
        <taxon>rosids</taxon>
        <taxon>malvids</taxon>
        <taxon>Malvales</taxon>
        <taxon>Dipterocarpaceae</taxon>
        <taxon>Rubroshorea</taxon>
    </lineage>
</organism>
<evidence type="ECO:0000313" key="2">
    <source>
        <dbReference type="Proteomes" id="UP001054252"/>
    </source>
</evidence>
<dbReference type="EMBL" id="BPVZ01000003">
    <property type="protein sequence ID" value="GKU89435.1"/>
    <property type="molecule type" value="Genomic_DNA"/>
</dbReference>
<gene>
    <name evidence="1" type="ORF">SLEP1_g3572</name>
</gene>
<proteinExistence type="predicted"/>
<name>A0AAV5HRX7_9ROSI</name>
<reference evidence="1 2" key="1">
    <citation type="journal article" date="2021" name="Commun. Biol.">
        <title>The genome of Shorea leprosula (Dipterocarpaceae) highlights the ecological relevance of drought in aseasonal tropical rainforests.</title>
        <authorList>
            <person name="Ng K.K.S."/>
            <person name="Kobayashi M.J."/>
            <person name="Fawcett J.A."/>
            <person name="Hatakeyama M."/>
            <person name="Paape T."/>
            <person name="Ng C.H."/>
            <person name="Ang C.C."/>
            <person name="Tnah L.H."/>
            <person name="Lee C.T."/>
            <person name="Nishiyama T."/>
            <person name="Sese J."/>
            <person name="O'Brien M.J."/>
            <person name="Copetti D."/>
            <person name="Mohd Noor M.I."/>
            <person name="Ong R.C."/>
            <person name="Putra M."/>
            <person name="Sireger I.Z."/>
            <person name="Indrioko S."/>
            <person name="Kosugi Y."/>
            <person name="Izuno A."/>
            <person name="Isagi Y."/>
            <person name="Lee S.L."/>
            <person name="Shimizu K.K."/>
        </authorList>
    </citation>
    <scope>NUCLEOTIDE SEQUENCE [LARGE SCALE GENOMIC DNA]</scope>
    <source>
        <strain evidence="1">214</strain>
    </source>
</reference>
<keyword evidence="2" id="KW-1185">Reference proteome</keyword>
<dbReference type="Proteomes" id="UP001054252">
    <property type="component" value="Unassembled WGS sequence"/>
</dbReference>